<dbReference type="RefSeq" id="YP_009303426.1">
    <property type="nucleotide sequence ID" value="NC_031255.2"/>
</dbReference>
<accession>A0A142KA31</accession>
<dbReference type="KEGG" id="vg:29124573"/>
<evidence type="ECO:0000313" key="1">
    <source>
        <dbReference type="EMBL" id="AMS02964.1"/>
    </source>
</evidence>
<dbReference type="EMBL" id="KU963252">
    <property type="protein sequence ID" value="AMS02964.1"/>
    <property type="molecule type" value="Genomic_DNA"/>
</dbReference>
<evidence type="ECO:0000313" key="2">
    <source>
        <dbReference type="Proteomes" id="UP000204094"/>
    </source>
</evidence>
<sequence>MTSKTVEVAWPERNEQDLRRMADQLAADGFTDAAEAYRGRIPGAARAYTAAERALSHLNDLDSAAARAARENQDEDFGPGQIGADHSIERATALASWLVRQGWTPPTSLPGLVVREAGE</sequence>
<organism evidence="1 2">
    <name type="scientific">Gordonia phage Schnabeltier</name>
    <dbReference type="NCBI Taxonomy" id="1821561"/>
    <lineage>
        <taxon>Viruses</taxon>
        <taxon>Duplodnaviria</taxon>
        <taxon>Heunggongvirae</taxon>
        <taxon>Uroviricota</taxon>
        <taxon>Caudoviricetes</taxon>
        <taxon>Schnabeltiervirus</taxon>
        <taxon>Schnabeltiervirus schnabeltier</taxon>
    </lineage>
</organism>
<name>A0A142KA31_9CAUD</name>
<dbReference type="Proteomes" id="UP000204094">
    <property type="component" value="Segment"/>
</dbReference>
<gene>
    <name evidence="1" type="primary">43</name>
    <name evidence="1" type="ORF">SEA_SCHNABELTIER_43</name>
</gene>
<dbReference type="GeneID" id="29124573"/>
<keyword evidence="2" id="KW-1185">Reference proteome</keyword>
<protein>
    <submittedName>
        <fullName evidence="1">Uncharacterized protein</fullName>
    </submittedName>
</protein>
<proteinExistence type="predicted"/>
<reference evidence="1" key="1">
    <citation type="submission" date="2018-02" db="EMBL/GenBank/DDBJ databases">
        <authorList>
            <person name="Arnold Z.M."/>
            <person name="Basina A."/>
            <person name="Iyer A.M."/>
            <person name="Stoner T.H."/>
            <person name="Kasturiarachi N.S."/>
            <person name="Pressimone C.A."/>
            <person name="Schiebel J.G."/>
            <person name="Furbee E.C."/>
            <person name="Grubb S.R."/>
            <person name="Warner M.H."/>
            <person name="Montgomery M.T."/>
            <person name="Garlena R.A."/>
            <person name="Russell D.A."/>
            <person name="Pope W.H."/>
            <person name="Jacobs-Sera D."/>
            <person name="Hendrix R.W."/>
            <person name="Hatfull G.F."/>
        </authorList>
    </citation>
    <scope>NUCLEOTIDE SEQUENCE</scope>
</reference>